<comment type="caution">
    <text evidence="1">The sequence shown here is derived from an EMBL/GenBank/DDBJ whole genome shotgun (WGS) entry which is preliminary data.</text>
</comment>
<organism evidence="1">
    <name type="scientific">marine sediment metagenome</name>
    <dbReference type="NCBI Taxonomy" id="412755"/>
    <lineage>
        <taxon>unclassified sequences</taxon>
        <taxon>metagenomes</taxon>
        <taxon>ecological metagenomes</taxon>
    </lineage>
</organism>
<sequence>LLLEADQQGAVLSEIDVSAIFKVYPSLISKGVRAYEEGRQTILPRRGTVHDLGRSVSHKSVICRKKLTENKSTSQIAQETHHTPEAVDRYLKGLSQVVFCTGKGMNIKDTSFVTSMSEGLVNQYVGLISNLKQDKACFIKHATDGKET</sequence>
<dbReference type="EMBL" id="BART01005272">
    <property type="protein sequence ID" value="GAG63561.1"/>
    <property type="molecule type" value="Genomic_DNA"/>
</dbReference>
<protein>
    <recommendedName>
        <fullName evidence="2">DUF1670 domain-containing protein</fullName>
    </recommendedName>
</protein>
<evidence type="ECO:0008006" key="2">
    <source>
        <dbReference type="Google" id="ProtNLM"/>
    </source>
</evidence>
<dbReference type="Pfam" id="PF07900">
    <property type="entry name" value="DUF1670"/>
    <property type="match status" value="1"/>
</dbReference>
<dbReference type="AlphaFoldDB" id="X1AUP3"/>
<feature type="non-terminal residue" evidence="1">
    <location>
        <position position="1"/>
    </location>
</feature>
<name>X1AUP3_9ZZZZ</name>
<gene>
    <name evidence="1" type="ORF">S01H4_12423</name>
</gene>
<accession>X1AUP3</accession>
<proteinExistence type="predicted"/>
<evidence type="ECO:0000313" key="1">
    <source>
        <dbReference type="EMBL" id="GAG63561.1"/>
    </source>
</evidence>
<dbReference type="InterPro" id="IPR012872">
    <property type="entry name" value="DUF1670"/>
</dbReference>
<reference evidence="1" key="1">
    <citation type="journal article" date="2014" name="Front. Microbiol.">
        <title>High frequency of phylogenetically diverse reductive dehalogenase-homologous genes in deep subseafloor sedimentary metagenomes.</title>
        <authorList>
            <person name="Kawai M."/>
            <person name="Futagami T."/>
            <person name="Toyoda A."/>
            <person name="Takaki Y."/>
            <person name="Nishi S."/>
            <person name="Hori S."/>
            <person name="Arai W."/>
            <person name="Tsubouchi T."/>
            <person name="Morono Y."/>
            <person name="Uchiyama I."/>
            <person name="Ito T."/>
            <person name="Fujiyama A."/>
            <person name="Inagaki F."/>
            <person name="Takami H."/>
        </authorList>
    </citation>
    <scope>NUCLEOTIDE SEQUENCE</scope>
    <source>
        <strain evidence="1">Expedition CK06-06</strain>
    </source>
</reference>